<gene>
    <name evidence="5" type="ORF">EOT10_30940</name>
</gene>
<protein>
    <submittedName>
        <fullName evidence="5">PucR family transcriptional regulator</fullName>
    </submittedName>
</protein>
<accession>A0A3S2YTM6</accession>
<reference evidence="5 6" key="1">
    <citation type="submission" date="2019-01" db="EMBL/GenBank/DDBJ databases">
        <title>Genome sequences of Streptomyces and Rhizobium isolates collected from root and soil.</title>
        <authorList>
            <person name="Chhettri S."/>
            <person name="Sevigny J.L."/>
            <person name="Sen A."/>
            <person name="Ennis N."/>
            <person name="Tisa L."/>
        </authorList>
    </citation>
    <scope>NUCLEOTIDE SEQUENCE [LARGE SCALE GENOMIC DNA]</scope>
    <source>
        <strain evidence="5 6">San01</strain>
    </source>
</reference>
<dbReference type="Gene3D" id="1.10.10.2840">
    <property type="entry name" value="PucR C-terminal helix-turn-helix domain"/>
    <property type="match status" value="1"/>
</dbReference>
<evidence type="ECO:0000259" key="4">
    <source>
        <dbReference type="Pfam" id="PF17853"/>
    </source>
</evidence>
<dbReference type="InterPro" id="IPR012914">
    <property type="entry name" value="PucR_dom"/>
</dbReference>
<dbReference type="InterPro" id="IPR042070">
    <property type="entry name" value="PucR_C-HTH_sf"/>
</dbReference>
<dbReference type="PANTHER" id="PTHR33744:SF1">
    <property type="entry name" value="DNA-BINDING TRANSCRIPTIONAL ACTIVATOR ADER"/>
    <property type="match status" value="1"/>
</dbReference>
<evidence type="ECO:0000256" key="1">
    <source>
        <dbReference type="ARBA" id="ARBA00006754"/>
    </source>
</evidence>
<dbReference type="Pfam" id="PF07905">
    <property type="entry name" value="PucR"/>
    <property type="match status" value="1"/>
</dbReference>
<feature type="domain" description="PucR C-terminal helix-turn-helix" evidence="3">
    <location>
        <begin position="431"/>
        <end position="489"/>
    </location>
</feature>
<evidence type="ECO:0000313" key="5">
    <source>
        <dbReference type="EMBL" id="RVU18922.1"/>
    </source>
</evidence>
<dbReference type="AlphaFoldDB" id="A0A3S2YTM6"/>
<evidence type="ECO:0000313" key="6">
    <source>
        <dbReference type="Proteomes" id="UP000283128"/>
    </source>
</evidence>
<dbReference type="OrthoDB" id="8450798at2"/>
<evidence type="ECO:0000259" key="3">
    <source>
        <dbReference type="Pfam" id="PF13556"/>
    </source>
</evidence>
<dbReference type="Proteomes" id="UP000283128">
    <property type="component" value="Unassembled WGS sequence"/>
</dbReference>
<dbReference type="Pfam" id="PF13556">
    <property type="entry name" value="HTH_30"/>
    <property type="match status" value="1"/>
</dbReference>
<feature type="domain" description="CdaR GGDEF-like" evidence="4">
    <location>
        <begin position="303"/>
        <end position="381"/>
    </location>
</feature>
<proteinExistence type="inferred from homology"/>
<comment type="caution">
    <text evidence="5">The sequence shown here is derived from an EMBL/GenBank/DDBJ whole genome shotgun (WGS) entry which is preliminary data.</text>
</comment>
<evidence type="ECO:0000259" key="2">
    <source>
        <dbReference type="Pfam" id="PF07905"/>
    </source>
</evidence>
<feature type="domain" description="Purine catabolism PurC-like" evidence="2">
    <location>
        <begin position="7"/>
        <end position="122"/>
    </location>
</feature>
<dbReference type="InterPro" id="IPR041522">
    <property type="entry name" value="CdaR_GGDEF"/>
</dbReference>
<organism evidence="5 6">
    <name type="scientific">Streptomyces antnestii</name>
    <dbReference type="NCBI Taxonomy" id="2494256"/>
    <lineage>
        <taxon>Bacteria</taxon>
        <taxon>Bacillati</taxon>
        <taxon>Actinomycetota</taxon>
        <taxon>Actinomycetes</taxon>
        <taxon>Kitasatosporales</taxon>
        <taxon>Streptomycetaceae</taxon>
        <taxon>Streptomyces</taxon>
    </lineage>
</organism>
<dbReference type="InterPro" id="IPR051448">
    <property type="entry name" value="CdaR-like_regulators"/>
</dbReference>
<sequence>MAISVGDLLDTPHLKSRLIAGTGALPRAVTWAHSCELSTPWEWLGEGDLLMTTGLGIPTLPADQVTFVERCSAAGITGVAIGENMSAPPLTEPMLDAAERQRFALIETNYEVPFVALARVVAASNQSESQELLRRTMRIYEVLRRRTMSAGPDAAIVADLAGILDCRLDLVAASTGRGLLRDGAELPYRLREQVVTVRGARGERPPAILPVGDAGGTLVLAVPGFGDAALVASRWHTTRRPDPILLHHVSTVAAFVLTRRNAERERDRRVGATLLAQLLDSRTDLETSAPALAERGLSPEGLVVAALSAQGDGPEVHHALGDHDIGHLVLRRDDLVLVLMPDTAAAVAALRLAADRLGVGEPVGDPHRVPAAAREARWALSAAVTEGLPVVRHGEHDVTVLLPRSADRAEAIVRSVLAPVLTYDADHDAQLTESLRVFLDENRSWQRAAARLHIHKQTLVYRMGRVTELTGRALDTTDGVAALWLALRAHDGTHIPGRRP</sequence>
<dbReference type="RefSeq" id="WP_127831672.1">
    <property type="nucleotide sequence ID" value="NZ_RZYA01000019.1"/>
</dbReference>
<dbReference type="InterPro" id="IPR025736">
    <property type="entry name" value="PucR_C-HTH_dom"/>
</dbReference>
<dbReference type="EMBL" id="RZYA01000019">
    <property type="protein sequence ID" value="RVU18922.1"/>
    <property type="molecule type" value="Genomic_DNA"/>
</dbReference>
<dbReference type="PANTHER" id="PTHR33744">
    <property type="entry name" value="CARBOHYDRATE DIACID REGULATOR"/>
    <property type="match status" value="1"/>
</dbReference>
<comment type="similarity">
    <text evidence="1">Belongs to the CdaR family.</text>
</comment>
<name>A0A3S2YTM6_9ACTN</name>
<dbReference type="Pfam" id="PF17853">
    <property type="entry name" value="GGDEF_2"/>
    <property type="match status" value="1"/>
</dbReference>
<keyword evidence="6" id="KW-1185">Reference proteome</keyword>